<sequence>MSKLTLEEGLTEQQRAGLCGLQWSTDEAEEAITDGFETLNQSLTQTIVGDTLTMPPLVNTYMAQMVVTINKVSALQGFDTQAIVNLLSLSHIESY</sequence>
<name>A0A8X8ZPY3_SALSN</name>
<proteinExistence type="predicted"/>
<gene>
    <name evidence="1" type="ORF">SASPL_126341</name>
</gene>
<dbReference type="AlphaFoldDB" id="A0A8X8ZPY3"/>
<evidence type="ECO:0000313" key="2">
    <source>
        <dbReference type="Proteomes" id="UP000298416"/>
    </source>
</evidence>
<comment type="caution">
    <text evidence="1">The sequence shown here is derived from an EMBL/GenBank/DDBJ whole genome shotgun (WGS) entry which is preliminary data.</text>
</comment>
<organism evidence="1">
    <name type="scientific">Salvia splendens</name>
    <name type="common">Scarlet sage</name>
    <dbReference type="NCBI Taxonomy" id="180675"/>
    <lineage>
        <taxon>Eukaryota</taxon>
        <taxon>Viridiplantae</taxon>
        <taxon>Streptophyta</taxon>
        <taxon>Embryophyta</taxon>
        <taxon>Tracheophyta</taxon>
        <taxon>Spermatophyta</taxon>
        <taxon>Magnoliopsida</taxon>
        <taxon>eudicotyledons</taxon>
        <taxon>Gunneridae</taxon>
        <taxon>Pentapetalae</taxon>
        <taxon>asterids</taxon>
        <taxon>lamiids</taxon>
        <taxon>Lamiales</taxon>
        <taxon>Lamiaceae</taxon>
        <taxon>Nepetoideae</taxon>
        <taxon>Mentheae</taxon>
        <taxon>Salviinae</taxon>
        <taxon>Salvia</taxon>
        <taxon>Salvia subgen. Calosphace</taxon>
        <taxon>core Calosphace</taxon>
    </lineage>
</organism>
<reference evidence="1" key="1">
    <citation type="submission" date="2018-01" db="EMBL/GenBank/DDBJ databases">
        <authorList>
            <person name="Mao J.F."/>
        </authorList>
    </citation>
    <scope>NUCLEOTIDE SEQUENCE</scope>
    <source>
        <strain evidence="1">Huo1</strain>
        <tissue evidence="1">Leaf</tissue>
    </source>
</reference>
<dbReference type="Proteomes" id="UP000298416">
    <property type="component" value="Unassembled WGS sequence"/>
</dbReference>
<accession>A0A8X8ZPY3</accession>
<dbReference type="PANTHER" id="PTHR45693:SF13">
    <property type="entry name" value="TRANSCRIPTION FACTOR TGA10"/>
    <property type="match status" value="1"/>
</dbReference>
<dbReference type="PANTHER" id="PTHR45693">
    <property type="entry name" value="TRANSCRIPTION FACTOR TGA9"/>
    <property type="match status" value="1"/>
</dbReference>
<reference evidence="1" key="2">
    <citation type="submission" date="2020-08" db="EMBL/GenBank/DDBJ databases">
        <title>Plant Genome Project.</title>
        <authorList>
            <person name="Zhang R.-G."/>
        </authorList>
    </citation>
    <scope>NUCLEOTIDE SEQUENCE</scope>
    <source>
        <strain evidence="1">Huo1</strain>
        <tissue evidence="1">Leaf</tissue>
    </source>
</reference>
<keyword evidence="2" id="KW-1185">Reference proteome</keyword>
<dbReference type="EMBL" id="PNBA02000009">
    <property type="protein sequence ID" value="KAG6413627.1"/>
    <property type="molecule type" value="Genomic_DNA"/>
</dbReference>
<evidence type="ECO:0000313" key="1">
    <source>
        <dbReference type="EMBL" id="KAG6413627.1"/>
    </source>
</evidence>
<protein>
    <submittedName>
        <fullName evidence="1">Uncharacterized protein</fullName>
    </submittedName>
</protein>